<feature type="transmembrane region" description="Helical" evidence="10">
    <location>
        <begin position="212"/>
        <end position="238"/>
    </location>
</feature>
<keyword evidence="5" id="KW-0547">Nucleotide-binding</keyword>
<dbReference type="eggNOG" id="COG2274">
    <property type="taxonomic scope" value="Bacteria"/>
</dbReference>
<organism evidence="14 15">
    <name type="scientific">Spirosoma linguale (strain ATCC 33905 / DSM 74 / LMG 10896 / Claus 1)</name>
    <dbReference type="NCBI Taxonomy" id="504472"/>
    <lineage>
        <taxon>Bacteria</taxon>
        <taxon>Pseudomonadati</taxon>
        <taxon>Bacteroidota</taxon>
        <taxon>Cytophagia</taxon>
        <taxon>Cytophagales</taxon>
        <taxon>Cytophagaceae</taxon>
        <taxon>Spirosoma</taxon>
    </lineage>
</organism>
<gene>
    <name evidence="14" type="ordered locus">Slin_1623</name>
</gene>
<dbReference type="InterPro" id="IPR039421">
    <property type="entry name" value="Type_1_exporter"/>
</dbReference>
<sequence>MAKKYPFYRQYDLMDCGPTCLRMISKFHGKSLDAAYLREIANLARDGTTMGGLADAAERIGFSTLALNAQYDTLAEQIPLPCIAHWRQRHFVVVYEATPTKVVVADPGHGLLTHTKQEFLKGWIPEKTISDDSEGVLLLFEPTLRFYEQENTPKANKKSFSGFLLRYFRPYNRYGLQLFLSLLTISLLQLALPFLTQQIVDTGINTRNLNFIYLVLIAQLVLFISQTGVNVLRSWILLHVTSRVNLRMLSDFMMKLMRLPIAFFDSKGTGDILQRIQDHNRIQAFLSATTLDVLFSAVSFLIFGSILFYFNAQLFFIFLLGSGLYMVWVLLFLKQRAEIDYRYFDQAAGNQSSAIQLINGMQEIKLNGSEKRRRWEWEAIQARLFKLNIRSMALSQTQNEGGRFLNEVKNILISFVAAKSVIDGHITLGSMLSVQYIVGQMNVPINNFIAFIRTYQDAKLSLGRLTEIHDKDDEESTVNTMIYELPTERTISFDNVSYRYGSSSSELVLKNISFTVPEGKVTAIVGASGSGKTTLLKLLLKFYEPVQGQIHIGNSNLKNISYDFWRSQCGVVMQEGYIFSDSISRNVSESDSNGLIGRKKLREAVSIANIEEFIESLPNGFNTRIGSSGTGLSGGQKQRILIARAVYKDPAFILFDEATSALDANNESVIMKNLDSFFKNRTVIIVAHRLSTVKAADQIIVLDKGEIVERGTHLELVNQKGNYYSLVKNQLELGN</sequence>
<dbReference type="GO" id="GO:0015421">
    <property type="term" value="F:ABC-type oligopeptide transporter activity"/>
    <property type="evidence" value="ECO:0007669"/>
    <property type="project" value="TreeGrafter"/>
</dbReference>
<dbReference type="Pfam" id="PF03412">
    <property type="entry name" value="Peptidase_C39"/>
    <property type="match status" value="1"/>
</dbReference>
<keyword evidence="7" id="KW-0067">ATP-binding</keyword>
<keyword evidence="9 10" id="KW-0472">Membrane</keyword>
<evidence type="ECO:0000256" key="10">
    <source>
        <dbReference type="SAM" id="Phobius"/>
    </source>
</evidence>
<feature type="transmembrane region" description="Helical" evidence="10">
    <location>
        <begin position="284"/>
        <end position="308"/>
    </location>
</feature>
<protein>
    <submittedName>
        <fullName evidence="14">ABC transporter related protein</fullName>
    </submittedName>
</protein>
<dbReference type="GO" id="GO:0006508">
    <property type="term" value="P:proteolysis"/>
    <property type="evidence" value="ECO:0007669"/>
    <property type="project" value="InterPro"/>
</dbReference>
<dbReference type="Proteomes" id="UP000002028">
    <property type="component" value="Chromosome"/>
</dbReference>
<feature type="domain" description="ABC transporter" evidence="11">
    <location>
        <begin position="491"/>
        <end position="729"/>
    </location>
</feature>
<feature type="transmembrane region" description="Helical" evidence="10">
    <location>
        <begin position="174"/>
        <end position="192"/>
    </location>
</feature>
<evidence type="ECO:0000313" key="14">
    <source>
        <dbReference type="EMBL" id="ADB37670.1"/>
    </source>
</evidence>
<dbReference type="FunFam" id="3.40.50.300:FF:000221">
    <property type="entry name" value="Multidrug ABC transporter ATP-binding protein"/>
    <property type="match status" value="1"/>
</dbReference>
<keyword evidence="4 10" id="KW-0812">Transmembrane</keyword>
<dbReference type="HOGENOM" id="CLU_000604_95_3_10"/>
<dbReference type="Gene3D" id="3.40.50.300">
    <property type="entry name" value="P-loop containing nucleotide triphosphate hydrolases"/>
    <property type="match status" value="1"/>
</dbReference>
<evidence type="ECO:0000256" key="9">
    <source>
        <dbReference type="ARBA" id="ARBA00023136"/>
    </source>
</evidence>
<dbReference type="InterPro" id="IPR036640">
    <property type="entry name" value="ABC1_TM_sf"/>
</dbReference>
<evidence type="ECO:0000256" key="7">
    <source>
        <dbReference type="ARBA" id="ARBA00022840"/>
    </source>
</evidence>
<dbReference type="RefSeq" id="WP_012926221.1">
    <property type="nucleotide sequence ID" value="NC_013730.1"/>
</dbReference>
<dbReference type="SMART" id="SM00382">
    <property type="entry name" value="AAA"/>
    <property type="match status" value="1"/>
</dbReference>
<keyword evidence="8 10" id="KW-1133">Transmembrane helix</keyword>
<dbReference type="InterPro" id="IPR011527">
    <property type="entry name" value="ABC1_TM_dom"/>
</dbReference>
<evidence type="ECO:0000256" key="5">
    <source>
        <dbReference type="ARBA" id="ARBA00022741"/>
    </source>
</evidence>
<dbReference type="KEGG" id="sli:Slin_1623"/>
<name>D2QPT7_SPILD</name>
<dbReference type="GO" id="GO:0005524">
    <property type="term" value="F:ATP binding"/>
    <property type="evidence" value="ECO:0007669"/>
    <property type="project" value="UniProtKB-KW"/>
</dbReference>
<evidence type="ECO:0000259" key="12">
    <source>
        <dbReference type="PROSITE" id="PS50929"/>
    </source>
</evidence>
<dbReference type="CDD" id="cd18571">
    <property type="entry name" value="ABC_6TM_peptidase_like"/>
    <property type="match status" value="1"/>
</dbReference>
<dbReference type="Gene3D" id="3.90.70.10">
    <property type="entry name" value="Cysteine proteinases"/>
    <property type="match status" value="1"/>
</dbReference>
<evidence type="ECO:0000259" key="13">
    <source>
        <dbReference type="PROSITE" id="PS50990"/>
    </source>
</evidence>
<dbReference type="AlphaFoldDB" id="D2QPT7"/>
<dbReference type="MEROPS" id="C39.001"/>
<dbReference type="PROSITE" id="PS50990">
    <property type="entry name" value="PEPTIDASE_C39"/>
    <property type="match status" value="1"/>
</dbReference>
<dbReference type="InterPro" id="IPR017871">
    <property type="entry name" value="ABC_transporter-like_CS"/>
</dbReference>
<dbReference type="Pfam" id="PF00664">
    <property type="entry name" value="ABC_membrane"/>
    <property type="match status" value="1"/>
</dbReference>
<dbReference type="PANTHER" id="PTHR43394:SF1">
    <property type="entry name" value="ATP-BINDING CASSETTE SUB-FAMILY B MEMBER 10, MITOCHONDRIAL"/>
    <property type="match status" value="1"/>
</dbReference>
<evidence type="ECO:0000256" key="6">
    <source>
        <dbReference type="ARBA" id="ARBA00022801"/>
    </source>
</evidence>
<dbReference type="InterPro" id="IPR003439">
    <property type="entry name" value="ABC_transporter-like_ATP-bd"/>
</dbReference>
<dbReference type="EMBL" id="CP001769">
    <property type="protein sequence ID" value="ADB37670.1"/>
    <property type="molecule type" value="Genomic_DNA"/>
</dbReference>
<evidence type="ECO:0000313" key="15">
    <source>
        <dbReference type="Proteomes" id="UP000002028"/>
    </source>
</evidence>
<feature type="domain" description="Peptidase C39" evidence="13">
    <location>
        <begin position="10"/>
        <end position="130"/>
    </location>
</feature>
<dbReference type="InterPro" id="IPR027417">
    <property type="entry name" value="P-loop_NTPase"/>
</dbReference>
<dbReference type="SUPFAM" id="SSF90123">
    <property type="entry name" value="ABC transporter transmembrane region"/>
    <property type="match status" value="1"/>
</dbReference>
<evidence type="ECO:0000256" key="8">
    <source>
        <dbReference type="ARBA" id="ARBA00022989"/>
    </source>
</evidence>
<keyword evidence="6" id="KW-0378">Hydrolase</keyword>
<dbReference type="Gene3D" id="1.20.1560.10">
    <property type="entry name" value="ABC transporter type 1, transmembrane domain"/>
    <property type="match status" value="1"/>
</dbReference>
<feature type="transmembrane region" description="Helical" evidence="10">
    <location>
        <begin position="314"/>
        <end position="333"/>
    </location>
</feature>
<evidence type="ECO:0000259" key="11">
    <source>
        <dbReference type="PROSITE" id="PS50893"/>
    </source>
</evidence>
<proteinExistence type="predicted"/>
<evidence type="ECO:0000256" key="3">
    <source>
        <dbReference type="ARBA" id="ARBA00022475"/>
    </source>
</evidence>
<dbReference type="PROSITE" id="PS50929">
    <property type="entry name" value="ABC_TM1F"/>
    <property type="match status" value="1"/>
</dbReference>
<dbReference type="GO" id="GO:0008233">
    <property type="term" value="F:peptidase activity"/>
    <property type="evidence" value="ECO:0007669"/>
    <property type="project" value="InterPro"/>
</dbReference>
<dbReference type="InterPro" id="IPR005074">
    <property type="entry name" value="Peptidase_C39"/>
</dbReference>
<keyword evidence="3" id="KW-1003">Cell membrane</keyword>
<dbReference type="PROSITE" id="PS00211">
    <property type="entry name" value="ABC_TRANSPORTER_1"/>
    <property type="match status" value="1"/>
</dbReference>
<keyword evidence="2" id="KW-0813">Transport</keyword>
<keyword evidence="15" id="KW-1185">Reference proteome</keyword>
<accession>D2QPT7</accession>
<dbReference type="PROSITE" id="PS50893">
    <property type="entry name" value="ABC_TRANSPORTER_2"/>
    <property type="match status" value="1"/>
</dbReference>
<dbReference type="PANTHER" id="PTHR43394">
    <property type="entry name" value="ATP-DEPENDENT PERMEASE MDL1, MITOCHONDRIAL"/>
    <property type="match status" value="1"/>
</dbReference>
<dbReference type="GO" id="GO:0016887">
    <property type="term" value="F:ATP hydrolysis activity"/>
    <property type="evidence" value="ECO:0007669"/>
    <property type="project" value="InterPro"/>
</dbReference>
<dbReference type="STRING" id="504472.Slin_1623"/>
<dbReference type="SUPFAM" id="SSF52540">
    <property type="entry name" value="P-loop containing nucleoside triphosphate hydrolases"/>
    <property type="match status" value="1"/>
</dbReference>
<evidence type="ECO:0000256" key="2">
    <source>
        <dbReference type="ARBA" id="ARBA00022448"/>
    </source>
</evidence>
<dbReference type="GO" id="GO:0005886">
    <property type="term" value="C:plasma membrane"/>
    <property type="evidence" value="ECO:0007669"/>
    <property type="project" value="UniProtKB-SubCell"/>
</dbReference>
<evidence type="ECO:0000256" key="1">
    <source>
        <dbReference type="ARBA" id="ARBA00004651"/>
    </source>
</evidence>
<dbReference type="InterPro" id="IPR003593">
    <property type="entry name" value="AAA+_ATPase"/>
</dbReference>
<reference evidence="14 15" key="1">
    <citation type="journal article" date="2010" name="Stand. Genomic Sci.">
        <title>Complete genome sequence of Spirosoma linguale type strain (1).</title>
        <authorList>
            <person name="Lail K."/>
            <person name="Sikorski J."/>
            <person name="Saunders E."/>
            <person name="Lapidus A."/>
            <person name="Glavina Del Rio T."/>
            <person name="Copeland A."/>
            <person name="Tice H."/>
            <person name="Cheng J.-F."/>
            <person name="Lucas S."/>
            <person name="Nolan M."/>
            <person name="Bruce D."/>
            <person name="Goodwin L."/>
            <person name="Pitluck S."/>
            <person name="Ivanova N."/>
            <person name="Mavromatis K."/>
            <person name="Ovchinnikova G."/>
            <person name="Pati A."/>
            <person name="Chen A."/>
            <person name="Palaniappan K."/>
            <person name="Land M."/>
            <person name="Hauser L."/>
            <person name="Chang Y.-J."/>
            <person name="Jeffries C.D."/>
            <person name="Chain P."/>
            <person name="Brettin T."/>
            <person name="Detter J.C."/>
            <person name="Schuetze A."/>
            <person name="Rohde M."/>
            <person name="Tindall B.J."/>
            <person name="Goeker M."/>
            <person name="Bristow J."/>
            <person name="Eisen J.A."/>
            <person name="Markowitz V."/>
            <person name="Hugenholtz P."/>
            <person name="Kyrpides N.C."/>
            <person name="Klenk H.-P."/>
            <person name="Chen F."/>
        </authorList>
    </citation>
    <scope>NUCLEOTIDE SEQUENCE [LARGE SCALE GENOMIC DNA]</scope>
    <source>
        <strain evidence="15">ATCC 33905 / DSM 74 / LMG 10896 / Claus 1</strain>
    </source>
</reference>
<dbReference type="Pfam" id="PF00005">
    <property type="entry name" value="ABC_tran"/>
    <property type="match status" value="1"/>
</dbReference>
<feature type="domain" description="ABC transmembrane type-1" evidence="12">
    <location>
        <begin position="178"/>
        <end position="457"/>
    </location>
</feature>
<comment type="subcellular location">
    <subcellularLocation>
        <location evidence="1">Cell membrane</location>
        <topology evidence="1">Multi-pass membrane protein</topology>
    </subcellularLocation>
</comment>
<dbReference type="CDD" id="cd02418">
    <property type="entry name" value="Peptidase_C39B"/>
    <property type="match status" value="1"/>
</dbReference>
<evidence type="ECO:0000256" key="4">
    <source>
        <dbReference type="ARBA" id="ARBA00022692"/>
    </source>
</evidence>